<dbReference type="SMART" id="SM00034">
    <property type="entry name" value="CLECT"/>
    <property type="match status" value="1"/>
</dbReference>
<reference evidence="4 5" key="1">
    <citation type="submission" date="2024-01" db="EMBL/GenBank/DDBJ databases">
        <authorList>
            <person name="Alioto T."/>
            <person name="Alioto T."/>
            <person name="Gomez Garrido J."/>
        </authorList>
    </citation>
    <scope>NUCLEOTIDE SEQUENCE [LARGE SCALE GENOMIC DNA]</scope>
</reference>
<dbReference type="InterPro" id="IPR001304">
    <property type="entry name" value="C-type_lectin-like"/>
</dbReference>
<gene>
    <name evidence="4" type="ORF">FSCOSCO3_A020823</name>
</gene>
<accession>A0AAV1P659</accession>
<organism evidence="4 5">
    <name type="scientific">Scomber scombrus</name>
    <name type="common">Atlantic mackerel</name>
    <name type="synonym">Scomber vernalis</name>
    <dbReference type="NCBI Taxonomy" id="13677"/>
    <lineage>
        <taxon>Eukaryota</taxon>
        <taxon>Metazoa</taxon>
        <taxon>Chordata</taxon>
        <taxon>Craniata</taxon>
        <taxon>Vertebrata</taxon>
        <taxon>Euteleostomi</taxon>
        <taxon>Actinopterygii</taxon>
        <taxon>Neopterygii</taxon>
        <taxon>Teleostei</taxon>
        <taxon>Neoteleostei</taxon>
        <taxon>Acanthomorphata</taxon>
        <taxon>Pelagiaria</taxon>
        <taxon>Scombriformes</taxon>
        <taxon>Scombridae</taxon>
        <taxon>Scomber</taxon>
    </lineage>
</organism>
<evidence type="ECO:0000313" key="5">
    <source>
        <dbReference type="Proteomes" id="UP001314229"/>
    </source>
</evidence>
<dbReference type="EMBL" id="CAWUFR010000087">
    <property type="protein sequence ID" value="CAK6965866.1"/>
    <property type="molecule type" value="Genomic_DNA"/>
</dbReference>
<comment type="caution">
    <text evidence="4">The sequence shown here is derived from an EMBL/GenBank/DDBJ whole genome shotgun (WGS) entry which is preliminary data.</text>
</comment>
<keyword evidence="2" id="KW-1133">Transmembrane helix</keyword>
<dbReference type="AlphaFoldDB" id="A0AAV1P659"/>
<dbReference type="CDD" id="cd03590">
    <property type="entry name" value="CLECT_DC-SIGN_like"/>
    <property type="match status" value="1"/>
</dbReference>
<protein>
    <submittedName>
        <fullName evidence="4">Hepatic lectin-like</fullName>
    </submittedName>
</protein>
<dbReference type="InterPro" id="IPR016186">
    <property type="entry name" value="C-type_lectin-like/link_sf"/>
</dbReference>
<evidence type="ECO:0000313" key="4">
    <source>
        <dbReference type="EMBL" id="CAK6965866.1"/>
    </source>
</evidence>
<feature type="transmembrane region" description="Helical" evidence="2">
    <location>
        <begin position="22"/>
        <end position="41"/>
    </location>
</feature>
<evidence type="ECO:0000259" key="3">
    <source>
        <dbReference type="PROSITE" id="PS50041"/>
    </source>
</evidence>
<name>A0AAV1P659_SCOSC</name>
<keyword evidence="1" id="KW-0430">Lectin</keyword>
<dbReference type="PANTHER" id="PTHR22803">
    <property type="entry name" value="MANNOSE, PHOSPHOLIPASE, LECTIN RECEPTOR RELATED"/>
    <property type="match status" value="1"/>
</dbReference>
<keyword evidence="2" id="KW-0812">Transmembrane</keyword>
<proteinExistence type="predicted"/>
<dbReference type="Pfam" id="PF00059">
    <property type="entry name" value="Lectin_C"/>
    <property type="match status" value="1"/>
</dbReference>
<feature type="domain" description="C-type lectin" evidence="3">
    <location>
        <begin position="81"/>
        <end position="211"/>
    </location>
</feature>
<dbReference type="InterPro" id="IPR016187">
    <property type="entry name" value="CTDL_fold"/>
</dbReference>
<sequence>EALASQQPPVSHGGSKVRLERVALLFLAALLGAAIMVIYRLSHEDIETKKNLNKLKDENEALKKNLTGDSSVKCDAGWEQALGKCYYFSITYSSWKDSRRLCQSVGGDLVKIDSEEEQIFLNKTLGDIMRCHEDKFWIGLTDSKEENKWIWVDGSLLNTSLSFWFKGEPDNWNGTNLEGEDCVRMGEKGGAKDLKCWFDKSCNDPQRSICEKPEQTGRRQDVCV</sequence>
<dbReference type="Gene3D" id="3.10.100.10">
    <property type="entry name" value="Mannose-Binding Protein A, subunit A"/>
    <property type="match status" value="1"/>
</dbReference>
<dbReference type="Proteomes" id="UP001314229">
    <property type="component" value="Unassembled WGS sequence"/>
</dbReference>
<feature type="non-terminal residue" evidence="4">
    <location>
        <position position="1"/>
    </location>
</feature>
<evidence type="ECO:0000256" key="1">
    <source>
        <dbReference type="ARBA" id="ARBA00022734"/>
    </source>
</evidence>
<dbReference type="PROSITE" id="PS50041">
    <property type="entry name" value="C_TYPE_LECTIN_2"/>
    <property type="match status" value="1"/>
</dbReference>
<dbReference type="InterPro" id="IPR033989">
    <property type="entry name" value="CD209-like_CTLD"/>
</dbReference>
<dbReference type="InterPro" id="IPR050111">
    <property type="entry name" value="C-type_lectin/snaclec_domain"/>
</dbReference>
<dbReference type="GO" id="GO:0030246">
    <property type="term" value="F:carbohydrate binding"/>
    <property type="evidence" value="ECO:0007669"/>
    <property type="project" value="UniProtKB-KW"/>
</dbReference>
<keyword evidence="5" id="KW-1185">Reference proteome</keyword>
<evidence type="ECO:0000256" key="2">
    <source>
        <dbReference type="SAM" id="Phobius"/>
    </source>
</evidence>
<keyword evidence="2" id="KW-0472">Membrane</keyword>
<dbReference type="SUPFAM" id="SSF56436">
    <property type="entry name" value="C-type lectin-like"/>
    <property type="match status" value="1"/>
</dbReference>